<dbReference type="AlphaFoldDB" id="A0A6C0EA45"/>
<sequence length="257" mass="31225">MIPNQNDTRESIIKEKKKKMSDRNQLIEFETQPRIILRRKLHTQLNNIDLKYMLFPCNIYKNPQFKFITIITNDENKSEIQSEFIDNLINYTKKHNTNIWIYKPEKDQVSTYIDTLGYLKANLLLKHLDNSYLIWIDQDYLILDHNKSMMDIITQYPDKSLIMFYNDYAIRMDFMIWKMDNWSINVLNHLRMRKYSNQEPTKIFLEILSHDRENKHILVPLQVLINNNKQWIKSYYKLSIKDQLNEMKKANAFLHII</sequence>
<dbReference type="Pfam" id="PF05637">
    <property type="entry name" value="Glyco_transf_34"/>
    <property type="match status" value="1"/>
</dbReference>
<reference evidence="3" key="1">
    <citation type="journal article" date="2020" name="Nature">
        <title>Giant virus diversity and host interactions through global metagenomics.</title>
        <authorList>
            <person name="Schulz F."/>
            <person name="Roux S."/>
            <person name="Paez-Espino D."/>
            <person name="Jungbluth S."/>
            <person name="Walsh D.A."/>
            <person name="Denef V.J."/>
            <person name="McMahon K.D."/>
            <person name="Konstantinidis K.T."/>
            <person name="Eloe-Fadrosh E.A."/>
            <person name="Kyrpides N.C."/>
            <person name="Woyke T."/>
        </authorList>
    </citation>
    <scope>NUCLEOTIDE SEQUENCE</scope>
    <source>
        <strain evidence="3">GVMAG-M-3300023179-150</strain>
    </source>
</reference>
<evidence type="ECO:0008006" key="4">
    <source>
        <dbReference type="Google" id="ProtNLM"/>
    </source>
</evidence>
<name>A0A6C0EA45_9ZZZZ</name>
<dbReference type="GO" id="GO:0016020">
    <property type="term" value="C:membrane"/>
    <property type="evidence" value="ECO:0007669"/>
    <property type="project" value="InterPro"/>
</dbReference>
<protein>
    <recommendedName>
        <fullName evidence="4">Nucleotide-diphospho-sugar transferase domain-containing protein</fullName>
    </recommendedName>
</protein>
<evidence type="ECO:0000256" key="1">
    <source>
        <dbReference type="ARBA" id="ARBA00022676"/>
    </source>
</evidence>
<dbReference type="EMBL" id="MN739756">
    <property type="protein sequence ID" value="QHT25129.1"/>
    <property type="molecule type" value="Genomic_DNA"/>
</dbReference>
<accession>A0A6C0EA45</accession>
<keyword evidence="2" id="KW-0808">Transferase</keyword>
<evidence type="ECO:0000313" key="3">
    <source>
        <dbReference type="EMBL" id="QHT25129.1"/>
    </source>
</evidence>
<organism evidence="3">
    <name type="scientific">viral metagenome</name>
    <dbReference type="NCBI Taxonomy" id="1070528"/>
    <lineage>
        <taxon>unclassified sequences</taxon>
        <taxon>metagenomes</taxon>
        <taxon>organismal metagenomes</taxon>
    </lineage>
</organism>
<keyword evidence="1" id="KW-0328">Glycosyltransferase</keyword>
<dbReference type="GO" id="GO:0016757">
    <property type="term" value="F:glycosyltransferase activity"/>
    <property type="evidence" value="ECO:0007669"/>
    <property type="project" value="UniProtKB-KW"/>
</dbReference>
<evidence type="ECO:0000256" key="2">
    <source>
        <dbReference type="ARBA" id="ARBA00022679"/>
    </source>
</evidence>
<proteinExistence type="predicted"/>
<dbReference type="InterPro" id="IPR008630">
    <property type="entry name" value="Glyco_trans_34"/>
</dbReference>